<proteinExistence type="predicted"/>
<organism evidence="1">
    <name type="scientific">bioreactor metagenome</name>
    <dbReference type="NCBI Taxonomy" id="1076179"/>
    <lineage>
        <taxon>unclassified sequences</taxon>
        <taxon>metagenomes</taxon>
        <taxon>ecological metagenomes</taxon>
    </lineage>
</organism>
<reference evidence="1" key="1">
    <citation type="submission" date="2019-08" db="EMBL/GenBank/DDBJ databases">
        <authorList>
            <person name="Kucharzyk K."/>
            <person name="Murdoch R.W."/>
            <person name="Higgins S."/>
            <person name="Loffler F."/>
        </authorList>
    </citation>
    <scope>NUCLEOTIDE SEQUENCE</scope>
</reference>
<accession>A0A645H877</accession>
<dbReference type="EMBL" id="VSSQ01088166">
    <property type="protein sequence ID" value="MPN34890.1"/>
    <property type="molecule type" value="Genomic_DNA"/>
</dbReference>
<protein>
    <submittedName>
        <fullName evidence="1">Uncharacterized protein</fullName>
    </submittedName>
</protein>
<gene>
    <name evidence="1" type="ORF">SDC9_182384</name>
</gene>
<sequence>MQFLDSTGECRRAIKTEQGHALVGQVCTIGFQRTAGVEGLPGQAGEGMFSSECEFDFADFR</sequence>
<name>A0A645H877_9ZZZZ</name>
<dbReference type="AlphaFoldDB" id="A0A645H877"/>
<evidence type="ECO:0000313" key="1">
    <source>
        <dbReference type="EMBL" id="MPN34890.1"/>
    </source>
</evidence>
<comment type="caution">
    <text evidence="1">The sequence shown here is derived from an EMBL/GenBank/DDBJ whole genome shotgun (WGS) entry which is preliminary data.</text>
</comment>